<proteinExistence type="predicted"/>
<dbReference type="KEGG" id="saca:FFV09_20910"/>
<evidence type="ECO:0000313" key="2">
    <source>
        <dbReference type="Proteomes" id="UP000316968"/>
    </source>
</evidence>
<accession>A0A4Y6V3K9</accession>
<dbReference type="AlphaFoldDB" id="A0A4Y6V3K9"/>
<sequence length="318" mass="36078">MNRMLLSYGLSIISTCRTASGDIWQAHFGAAAIGSYFFVKNNRLDEPTSQRIFVQAEQMALSALKEDAGSHLRCEEIVNPVEAESILLRALERTIDGLHWVGHHVIYSAASLSAIRELDGWGDREQIAGIADLICSFDKTIPGRSWIGYTAGEVKRLTIDPEDKFPPIRTPEQLSEFVLEELDAFPVIYRAEAHHDLIGHLLTFSHALNVLYDLGYPEFFRRGMVPLFKLAKALRASRSISAGETIKLVSPVDRLPLQQANRNPKLPVESEFWNEDYGKSDWDFGHVFKFSHSFYDHLARVHTKKPSYVEAFRYILVQ</sequence>
<protein>
    <submittedName>
        <fullName evidence="1">Uncharacterized protein</fullName>
    </submittedName>
</protein>
<name>A0A4Y6V3K9_SACBS</name>
<organism evidence="1 2">
    <name type="scientific">Saccharibacillus brassicae</name>
    <dbReference type="NCBI Taxonomy" id="2583377"/>
    <lineage>
        <taxon>Bacteria</taxon>
        <taxon>Bacillati</taxon>
        <taxon>Bacillota</taxon>
        <taxon>Bacilli</taxon>
        <taxon>Bacillales</taxon>
        <taxon>Paenibacillaceae</taxon>
        <taxon>Saccharibacillus</taxon>
    </lineage>
</organism>
<dbReference type="EMBL" id="CP041217">
    <property type="protein sequence ID" value="QDH23097.1"/>
    <property type="molecule type" value="Genomic_DNA"/>
</dbReference>
<keyword evidence="2" id="KW-1185">Reference proteome</keyword>
<reference evidence="1 2" key="1">
    <citation type="submission" date="2019-06" db="EMBL/GenBank/DDBJ databases">
        <title>Saccharibacillus brassicae sp. nov., an endophytic bacterium isolated from Chinese cabbage seeds (Brassica pekinensis).</title>
        <authorList>
            <person name="Jiang L."/>
            <person name="Lee J."/>
            <person name="Kim S.W."/>
        </authorList>
    </citation>
    <scope>NUCLEOTIDE SEQUENCE [LARGE SCALE GENOMIC DNA]</scope>
    <source>
        <strain evidence="2">KCTC 43072 / ATSA2</strain>
    </source>
</reference>
<dbReference type="OrthoDB" id="2574769at2"/>
<evidence type="ECO:0000313" key="1">
    <source>
        <dbReference type="EMBL" id="QDH23097.1"/>
    </source>
</evidence>
<gene>
    <name evidence="1" type="ORF">FFV09_20910</name>
</gene>
<dbReference type="RefSeq" id="WP_141449634.1">
    <property type="nucleotide sequence ID" value="NZ_CP041217.1"/>
</dbReference>
<dbReference type="Proteomes" id="UP000316968">
    <property type="component" value="Chromosome"/>
</dbReference>